<dbReference type="AlphaFoldDB" id="A0A212J5L0"/>
<dbReference type="EMBL" id="FLUM01000001">
    <property type="protein sequence ID" value="SBV94716.1"/>
    <property type="molecule type" value="Genomic_DNA"/>
</dbReference>
<accession>A0A212J5L0</accession>
<reference evidence="1" key="1">
    <citation type="submission" date="2016-04" db="EMBL/GenBank/DDBJ databases">
        <authorList>
            <person name="Evans L.H."/>
            <person name="Alamgir A."/>
            <person name="Owens N."/>
            <person name="Weber N.D."/>
            <person name="Virtaneva K."/>
            <person name="Barbian K."/>
            <person name="Babar A."/>
            <person name="Rosenke K."/>
        </authorList>
    </citation>
    <scope>NUCLEOTIDE SEQUENCE</scope>
    <source>
        <strain evidence="1">86-1</strain>
    </source>
</reference>
<proteinExistence type="predicted"/>
<protein>
    <submittedName>
        <fullName evidence="1">Uncharacterized protein</fullName>
    </submittedName>
</protein>
<sequence>MINKKEYEIVYLRIMLSLSVKDKDYIKEKRFLFPKTAFLYIK</sequence>
<evidence type="ECO:0000313" key="1">
    <source>
        <dbReference type="EMBL" id="SBV94716.1"/>
    </source>
</evidence>
<name>A0A212J5L0_9BACT</name>
<gene>
    <name evidence="1" type="ORF">KL86DYS1_11207</name>
</gene>
<organism evidence="1">
    <name type="scientific">uncultured Dysgonomonas sp</name>
    <dbReference type="NCBI Taxonomy" id="206096"/>
    <lineage>
        <taxon>Bacteria</taxon>
        <taxon>Pseudomonadati</taxon>
        <taxon>Bacteroidota</taxon>
        <taxon>Bacteroidia</taxon>
        <taxon>Bacteroidales</taxon>
        <taxon>Dysgonomonadaceae</taxon>
        <taxon>Dysgonomonas</taxon>
        <taxon>environmental samples</taxon>
    </lineage>
</organism>